<feature type="binding site" evidence="7">
    <location>
        <position position="58"/>
    </location>
    <ligand>
        <name>Zn(2+)</name>
        <dbReference type="ChEBI" id="CHEBI:29105"/>
        <label>1</label>
    </ligand>
</feature>
<protein>
    <recommendedName>
        <fullName evidence="7">Hydroxyacylglutathione hydrolase</fullName>
        <ecNumber evidence="7">3.1.2.6</ecNumber>
    </recommendedName>
    <alternativeName>
        <fullName evidence="7">Glyoxalase II</fullName>
        <shortName evidence="7">Glx II</shortName>
    </alternativeName>
</protein>
<organism evidence="9 10">
    <name type="scientific">Sediminimonas qiaohouensis</name>
    <dbReference type="NCBI Taxonomy" id="552061"/>
    <lineage>
        <taxon>Bacteria</taxon>
        <taxon>Pseudomonadati</taxon>
        <taxon>Pseudomonadota</taxon>
        <taxon>Alphaproteobacteria</taxon>
        <taxon>Rhodobacterales</taxon>
        <taxon>Roseobacteraceae</taxon>
        <taxon>Sediminimonas</taxon>
    </lineage>
</organism>
<comment type="caution">
    <text evidence="9">The sequence shown here is derived from an EMBL/GenBank/DDBJ whole genome shotgun (WGS) entry which is preliminary data.</text>
</comment>
<dbReference type="InterPro" id="IPR050110">
    <property type="entry name" value="Glyoxalase_II_hydrolase"/>
</dbReference>
<comment type="subunit">
    <text evidence="7">Monomer.</text>
</comment>
<keyword evidence="4 7" id="KW-0479">Metal-binding</keyword>
<comment type="pathway">
    <text evidence="2 7">Secondary metabolite metabolism; methylglyoxal degradation; (R)-lactate from methylglyoxal: step 2/2.</text>
</comment>
<name>A0A7C9HC61_9RHOB</name>
<dbReference type="InterPro" id="IPR017782">
    <property type="entry name" value="Hydroxyacylglutathione_Hdrlase"/>
</dbReference>
<dbReference type="HAMAP" id="MF_01374">
    <property type="entry name" value="Glyoxalase_2"/>
    <property type="match status" value="1"/>
</dbReference>
<comment type="similarity">
    <text evidence="3 7">Belongs to the metallo-beta-lactamase superfamily. Glyoxalase II family.</text>
</comment>
<feature type="binding site" evidence="7">
    <location>
        <position position="115"/>
    </location>
    <ligand>
        <name>Zn(2+)</name>
        <dbReference type="ChEBI" id="CHEBI:29105"/>
        <label>1</label>
    </ligand>
</feature>
<feature type="binding site" evidence="7">
    <location>
        <position position="134"/>
    </location>
    <ligand>
        <name>Zn(2+)</name>
        <dbReference type="ChEBI" id="CHEBI:29105"/>
        <label>2</label>
    </ligand>
</feature>
<accession>A0A7C9HC61</accession>
<feature type="binding site" evidence="7">
    <location>
        <position position="172"/>
    </location>
    <ligand>
        <name>Zn(2+)</name>
        <dbReference type="ChEBI" id="CHEBI:29105"/>
        <label>2</label>
    </ligand>
</feature>
<dbReference type="PIRSF" id="PIRSF005457">
    <property type="entry name" value="Glx"/>
    <property type="match status" value="1"/>
</dbReference>
<dbReference type="Gene3D" id="3.60.15.10">
    <property type="entry name" value="Ribonuclease Z/Hydroxyacylglutathione hydrolase-like"/>
    <property type="match status" value="1"/>
</dbReference>
<dbReference type="UniPathway" id="UPA00619">
    <property type="reaction ID" value="UER00676"/>
</dbReference>
<dbReference type="GO" id="GO:0046872">
    <property type="term" value="F:metal ion binding"/>
    <property type="evidence" value="ECO:0007669"/>
    <property type="project" value="UniProtKB-KW"/>
</dbReference>
<dbReference type="EC" id="3.1.2.6" evidence="7"/>
<evidence type="ECO:0000256" key="6">
    <source>
        <dbReference type="ARBA" id="ARBA00022833"/>
    </source>
</evidence>
<dbReference type="CDD" id="cd07723">
    <property type="entry name" value="hydroxyacylglutathione_hydrolase_MBL-fold"/>
    <property type="match status" value="1"/>
</dbReference>
<reference evidence="9 10" key="1">
    <citation type="submission" date="2019-06" db="EMBL/GenBank/DDBJ databases">
        <title>Enrichment of Autotrophic Halophilic Microorganisms from Red Sea Brine Pool Using Microbial Electrosynthesis System.</title>
        <authorList>
            <person name="Alqahtani M.F."/>
            <person name="Bajracharya S."/>
            <person name="Katuri K.P."/>
            <person name="Ali M."/>
            <person name="Saikaly P.E."/>
        </authorList>
    </citation>
    <scope>NUCLEOTIDE SEQUENCE [LARGE SCALE GENOMIC DNA]</scope>
    <source>
        <strain evidence="9">MES6</strain>
    </source>
</reference>
<dbReference type="InterPro" id="IPR035680">
    <property type="entry name" value="Clx_II_MBL"/>
</dbReference>
<feature type="binding site" evidence="7">
    <location>
        <position position="60"/>
    </location>
    <ligand>
        <name>Zn(2+)</name>
        <dbReference type="ChEBI" id="CHEBI:29105"/>
        <label>2</label>
    </ligand>
</feature>
<proteinExistence type="inferred from homology"/>
<evidence type="ECO:0000313" key="9">
    <source>
        <dbReference type="EMBL" id="MTJ04945.1"/>
    </source>
</evidence>
<evidence type="ECO:0000256" key="5">
    <source>
        <dbReference type="ARBA" id="ARBA00022801"/>
    </source>
</evidence>
<feature type="binding site" evidence="7">
    <location>
        <position position="56"/>
    </location>
    <ligand>
        <name>Zn(2+)</name>
        <dbReference type="ChEBI" id="CHEBI:29105"/>
        <label>1</label>
    </ligand>
</feature>
<comment type="cofactor">
    <cofactor evidence="7">
        <name>Zn(2+)</name>
        <dbReference type="ChEBI" id="CHEBI:29105"/>
    </cofactor>
    <text evidence="7">Binds 2 Zn(2+) ions per subunit.</text>
</comment>
<keyword evidence="6 7" id="KW-0862">Zinc</keyword>
<sequence>MPLQIVTVPCLSDNYAYLIHDADSGDTALIDAPEADPILEELRNRGWRLGQVLLTHHHWDHIDALPRILEAHAGARVVGAAADAHRLPPLDTPVAEGDTVAVGGEAGTVIDVSGHTVGHIAFHFAGSKLAFTADSLMALGCGRLFEGTAEQMWHSLSKLAALPGDTLICSGHEYTANNARFARTVDPDNAALAERTEQVNAARSVGQATVPSLLSDELATNPFLRAADPGLQAAIGMPGADPVAVFAELRRRKDAF</sequence>
<dbReference type="SUPFAM" id="SSF56281">
    <property type="entry name" value="Metallo-hydrolase/oxidoreductase"/>
    <property type="match status" value="1"/>
</dbReference>
<evidence type="ECO:0000256" key="1">
    <source>
        <dbReference type="ARBA" id="ARBA00001623"/>
    </source>
</evidence>
<dbReference type="SMART" id="SM00849">
    <property type="entry name" value="Lactamase_B"/>
    <property type="match status" value="1"/>
</dbReference>
<evidence type="ECO:0000313" key="10">
    <source>
        <dbReference type="Proteomes" id="UP000483078"/>
    </source>
</evidence>
<comment type="catalytic activity">
    <reaction evidence="1 7">
        <text>an S-(2-hydroxyacyl)glutathione + H2O = a 2-hydroxy carboxylate + glutathione + H(+)</text>
        <dbReference type="Rhea" id="RHEA:21864"/>
        <dbReference type="ChEBI" id="CHEBI:15377"/>
        <dbReference type="ChEBI" id="CHEBI:15378"/>
        <dbReference type="ChEBI" id="CHEBI:57925"/>
        <dbReference type="ChEBI" id="CHEBI:58896"/>
        <dbReference type="ChEBI" id="CHEBI:71261"/>
        <dbReference type="EC" id="3.1.2.6"/>
    </reaction>
</comment>
<dbReference type="PANTHER" id="PTHR43705">
    <property type="entry name" value="HYDROXYACYLGLUTATHIONE HYDROLASE"/>
    <property type="match status" value="1"/>
</dbReference>
<dbReference type="RefSeq" id="WP_273249691.1">
    <property type="nucleotide sequence ID" value="NZ_VENJ01000012.1"/>
</dbReference>
<dbReference type="Pfam" id="PF00753">
    <property type="entry name" value="Lactamase_B"/>
    <property type="match status" value="1"/>
</dbReference>
<evidence type="ECO:0000256" key="2">
    <source>
        <dbReference type="ARBA" id="ARBA00004963"/>
    </source>
</evidence>
<dbReference type="GO" id="GO:0019243">
    <property type="term" value="P:methylglyoxal catabolic process to D-lactate via S-lactoyl-glutathione"/>
    <property type="evidence" value="ECO:0007669"/>
    <property type="project" value="UniProtKB-UniRule"/>
</dbReference>
<dbReference type="InterPro" id="IPR032282">
    <property type="entry name" value="HAGH_C"/>
</dbReference>
<gene>
    <name evidence="7 9" type="primary">gloB</name>
    <name evidence="9" type="ORF">FH759_09675</name>
</gene>
<dbReference type="Proteomes" id="UP000483078">
    <property type="component" value="Unassembled WGS sequence"/>
</dbReference>
<dbReference type="NCBIfam" id="TIGR03413">
    <property type="entry name" value="GSH_gloB"/>
    <property type="match status" value="1"/>
</dbReference>
<feature type="domain" description="Metallo-beta-lactamase" evidence="8">
    <location>
        <begin position="13"/>
        <end position="172"/>
    </location>
</feature>
<keyword evidence="5 7" id="KW-0378">Hydrolase</keyword>
<dbReference type="Pfam" id="PF16123">
    <property type="entry name" value="HAGH_C"/>
    <property type="match status" value="1"/>
</dbReference>
<dbReference type="InterPro" id="IPR001279">
    <property type="entry name" value="Metallo-B-lactamas"/>
</dbReference>
<feature type="binding site" evidence="7">
    <location>
        <position position="61"/>
    </location>
    <ligand>
        <name>Zn(2+)</name>
        <dbReference type="ChEBI" id="CHEBI:29105"/>
        <label>2</label>
    </ligand>
</feature>
<feature type="binding site" evidence="7">
    <location>
        <position position="134"/>
    </location>
    <ligand>
        <name>Zn(2+)</name>
        <dbReference type="ChEBI" id="CHEBI:29105"/>
        <label>1</label>
    </ligand>
</feature>
<comment type="function">
    <text evidence="7">Thiolesterase that catalyzes the hydrolysis of S-D-lactoyl-glutathione to form glutathione and D-lactic acid.</text>
</comment>
<dbReference type="AlphaFoldDB" id="A0A7C9HC61"/>
<dbReference type="PANTHER" id="PTHR43705:SF1">
    <property type="entry name" value="HYDROXYACYLGLUTATHIONE HYDROLASE GLOB"/>
    <property type="match status" value="1"/>
</dbReference>
<evidence type="ECO:0000259" key="8">
    <source>
        <dbReference type="SMART" id="SM00849"/>
    </source>
</evidence>
<evidence type="ECO:0000256" key="7">
    <source>
        <dbReference type="HAMAP-Rule" id="MF_01374"/>
    </source>
</evidence>
<evidence type="ECO:0000256" key="3">
    <source>
        <dbReference type="ARBA" id="ARBA00006759"/>
    </source>
</evidence>
<dbReference type="InterPro" id="IPR036866">
    <property type="entry name" value="RibonucZ/Hydroxyglut_hydro"/>
</dbReference>
<dbReference type="EMBL" id="VENJ01000012">
    <property type="protein sequence ID" value="MTJ04945.1"/>
    <property type="molecule type" value="Genomic_DNA"/>
</dbReference>
<dbReference type="GO" id="GO:0004416">
    <property type="term" value="F:hydroxyacylglutathione hydrolase activity"/>
    <property type="evidence" value="ECO:0007669"/>
    <property type="project" value="UniProtKB-UniRule"/>
</dbReference>
<evidence type="ECO:0000256" key="4">
    <source>
        <dbReference type="ARBA" id="ARBA00022723"/>
    </source>
</evidence>